<dbReference type="eggNOG" id="COG2353">
    <property type="taxonomic scope" value="Bacteria"/>
</dbReference>
<protein>
    <recommendedName>
        <fullName evidence="2">Lipid/polyisoprenoid-binding YceI-like domain-containing protein</fullName>
    </recommendedName>
</protein>
<dbReference type="InterPro" id="IPR007372">
    <property type="entry name" value="Lipid/polyisoprenoid-bd_YceI"/>
</dbReference>
<dbReference type="Proteomes" id="UP000030341">
    <property type="component" value="Chromosome 1"/>
</dbReference>
<dbReference type="SMART" id="SM00867">
    <property type="entry name" value="YceI"/>
    <property type="match status" value="1"/>
</dbReference>
<keyword evidence="1" id="KW-0732">Signal</keyword>
<sequence length="189" mass="20457">MLKQLASLAILAACFNATADWQLHNNSSKVSFVSIKKDTIGEVHHFKTLSGQIADDGNFSVEIDLTSVETNIPIRNERMQSMLFNTKVFPTLKLTAKVSKELAQLTDGNSNVFSVPATLSLNGIKKELAIDVFAARTNKNSLLVTAMSPIIINASDFNLDTGVAALQKVAGLPNIARAVPVTFVLHFTQ</sequence>
<dbReference type="PANTHER" id="PTHR34406">
    <property type="entry name" value="PROTEIN YCEI"/>
    <property type="match status" value="1"/>
</dbReference>
<evidence type="ECO:0000313" key="4">
    <source>
        <dbReference type="Proteomes" id="UP000030341"/>
    </source>
</evidence>
<keyword evidence="4" id="KW-1185">Reference proteome</keyword>
<dbReference type="HOGENOM" id="CLU_102556_0_0_6"/>
<dbReference type="SUPFAM" id="SSF101874">
    <property type="entry name" value="YceI-like"/>
    <property type="match status" value="1"/>
</dbReference>
<dbReference type="RefSeq" id="WP_038637863.1">
    <property type="nucleotide sequence ID" value="NZ_CP009888.1"/>
</dbReference>
<dbReference type="OrthoDB" id="9793816at2"/>
<proteinExistence type="predicted"/>
<dbReference type="STRING" id="1348114.OM33_01625"/>
<feature type="chain" id="PRO_5002037799" description="Lipid/polyisoprenoid-binding YceI-like domain-containing protein" evidence="1">
    <location>
        <begin position="20"/>
        <end position="189"/>
    </location>
</feature>
<feature type="signal peptide" evidence="1">
    <location>
        <begin position="1"/>
        <end position="19"/>
    </location>
</feature>
<gene>
    <name evidence="3" type="ORF">OM33_01625</name>
</gene>
<feature type="domain" description="Lipid/polyisoprenoid-binding YceI-like" evidence="2">
    <location>
        <begin position="20"/>
        <end position="188"/>
    </location>
</feature>
<dbReference type="AlphaFoldDB" id="A0A0A7EBP6"/>
<name>A0A0A7EBP6_9GAMM</name>
<dbReference type="Gene3D" id="2.40.128.110">
    <property type="entry name" value="Lipid/polyisoprenoid-binding, YceI-like"/>
    <property type="match status" value="1"/>
</dbReference>
<organism evidence="3 4">
    <name type="scientific">Pseudoalteromonas piratica</name>
    <dbReference type="NCBI Taxonomy" id="1348114"/>
    <lineage>
        <taxon>Bacteria</taxon>
        <taxon>Pseudomonadati</taxon>
        <taxon>Pseudomonadota</taxon>
        <taxon>Gammaproteobacteria</taxon>
        <taxon>Alteromonadales</taxon>
        <taxon>Pseudoalteromonadaceae</taxon>
        <taxon>Pseudoalteromonas</taxon>
    </lineage>
</organism>
<evidence type="ECO:0000313" key="3">
    <source>
        <dbReference type="EMBL" id="AIY63994.1"/>
    </source>
</evidence>
<evidence type="ECO:0000256" key="1">
    <source>
        <dbReference type="SAM" id="SignalP"/>
    </source>
</evidence>
<dbReference type="PIRSF" id="PIRSF029811">
    <property type="entry name" value="UCP029811"/>
    <property type="match status" value="1"/>
</dbReference>
<dbReference type="PANTHER" id="PTHR34406:SF1">
    <property type="entry name" value="PROTEIN YCEI"/>
    <property type="match status" value="1"/>
</dbReference>
<dbReference type="Pfam" id="PF04264">
    <property type="entry name" value="YceI"/>
    <property type="match status" value="1"/>
</dbReference>
<dbReference type="InterPro" id="IPR027016">
    <property type="entry name" value="UCP029811"/>
</dbReference>
<accession>A0A0A7EBP6</accession>
<dbReference type="KEGG" id="pseo:OM33_01625"/>
<dbReference type="InterPro" id="IPR036761">
    <property type="entry name" value="TTHA0802/YceI-like_sf"/>
</dbReference>
<dbReference type="EMBL" id="CP009888">
    <property type="protein sequence ID" value="AIY63994.1"/>
    <property type="molecule type" value="Genomic_DNA"/>
</dbReference>
<reference evidence="3 4" key="1">
    <citation type="submission" date="2014-11" db="EMBL/GenBank/DDBJ databases">
        <title>Complete Genome Sequence of Pseudoalteromonas sp. Strain OCN003 Isolated from Kaneohe Bay, Oahu, Hawaii.</title>
        <authorList>
            <person name="Beurmann S."/>
            <person name="Videau P."/>
            <person name="Ushijima B."/>
            <person name="Smith A.M."/>
            <person name="Aeby G.S."/>
            <person name="Callahan S.M."/>
            <person name="Belcaid M."/>
        </authorList>
    </citation>
    <scope>NUCLEOTIDE SEQUENCE [LARGE SCALE GENOMIC DNA]</scope>
    <source>
        <strain evidence="3 4">OCN003</strain>
    </source>
</reference>
<evidence type="ECO:0000259" key="2">
    <source>
        <dbReference type="SMART" id="SM00867"/>
    </source>
</evidence>